<dbReference type="Pfam" id="PF13426">
    <property type="entry name" value="PAS_9"/>
    <property type="match status" value="1"/>
</dbReference>
<dbReference type="InterPro" id="IPR000160">
    <property type="entry name" value="GGDEF_dom"/>
</dbReference>
<dbReference type="SMART" id="SM00086">
    <property type="entry name" value="PAC"/>
    <property type="match status" value="2"/>
</dbReference>
<evidence type="ECO:0000256" key="3">
    <source>
        <dbReference type="ARBA" id="ARBA00022636"/>
    </source>
</evidence>
<feature type="domain" description="PAC" evidence="7">
    <location>
        <begin position="1038"/>
        <end position="1090"/>
    </location>
</feature>
<dbReference type="CDD" id="cd01949">
    <property type="entry name" value="GGDEF"/>
    <property type="match status" value="1"/>
</dbReference>
<dbReference type="Gene3D" id="2.130.10.10">
    <property type="entry name" value="YVTN repeat-like/Quinoprotein amine dehydrogenase"/>
    <property type="match status" value="3"/>
</dbReference>
<dbReference type="PANTHER" id="PTHR44757:SF2">
    <property type="entry name" value="BIOFILM ARCHITECTURE MAINTENANCE PROTEIN MBAA"/>
    <property type="match status" value="1"/>
</dbReference>
<dbReference type="InterPro" id="IPR001633">
    <property type="entry name" value="EAL_dom"/>
</dbReference>
<dbReference type="Gene3D" id="3.20.20.450">
    <property type="entry name" value="EAL domain"/>
    <property type="match status" value="1"/>
</dbReference>
<dbReference type="FunFam" id="3.30.70.270:FF:000001">
    <property type="entry name" value="Diguanylate cyclase domain protein"/>
    <property type="match status" value="1"/>
</dbReference>
<feature type="domain" description="EAL" evidence="8">
    <location>
        <begin position="1265"/>
        <end position="1519"/>
    </location>
</feature>
<dbReference type="InterPro" id="IPR000014">
    <property type="entry name" value="PAS"/>
</dbReference>
<dbReference type="Proteomes" id="UP000294862">
    <property type="component" value="Unassembled WGS sequence"/>
</dbReference>
<dbReference type="Pfam" id="PF00990">
    <property type="entry name" value="GGDEF"/>
    <property type="match status" value="1"/>
</dbReference>
<dbReference type="PANTHER" id="PTHR44757">
    <property type="entry name" value="DIGUANYLATE CYCLASE DGCP"/>
    <property type="match status" value="1"/>
</dbReference>
<dbReference type="SMART" id="SM00091">
    <property type="entry name" value="PAS"/>
    <property type="match status" value="1"/>
</dbReference>
<evidence type="ECO:0000259" key="6">
    <source>
        <dbReference type="PROSITE" id="PS50112"/>
    </source>
</evidence>
<dbReference type="InterPro" id="IPR029787">
    <property type="entry name" value="Nucleotide_cyclase"/>
</dbReference>
<evidence type="ECO:0000256" key="2">
    <source>
        <dbReference type="ARBA" id="ARBA00012282"/>
    </source>
</evidence>
<dbReference type="InterPro" id="IPR001610">
    <property type="entry name" value="PAC"/>
</dbReference>
<evidence type="ECO:0000313" key="10">
    <source>
        <dbReference type="EMBL" id="TCO42999.1"/>
    </source>
</evidence>
<dbReference type="Pfam" id="PF00563">
    <property type="entry name" value="EAL"/>
    <property type="match status" value="1"/>
</dbReference>
<evidence type="ECO:0000259" key="9">
    <source>
        <dbReference type="PROSITE" id="PS50887"/>
    </source>
</evidence>
<keyword evidence="11" id="KW-1185">Reference proteome</keyword>
<evidence type="ECO:0000259" key="8">
    <source>
        <dbReference type="PROSITE" id="PS50883"/>
    </source>
</evidence>
<dbReference type="CDD" id="cd01948">
    <property type="entry name" value="EAL"/>
    <property type="match status" value="1"/>
</dbReference>
<reference evidence="10 11" key="1">
    <citation type="journal article" date="2015" name="Stand. Genomic Sci.">
        <title>Genomic Encyclopedia of Bacterial and Archaeal Type Strains, Phase III: the genomes of soil and plant-associated and newly described type strains.</title>
        <authorList>
            <person name="Whitman W.B."/>
            <person name="Woyke T."/>
            <person name="Klenk H.P."/>
            <person name="Zhou Y."/>
            <person name="Lilburn T.G."/>
            <person name="Beck B.J."/>
            <person name="De Vos P."/>
            <person name="Vandamme P."/>
            <person name="Eisen J.A."/>
            <person name="Garrity G."/>
            <person name="Hugenholtz P."/>
            <person name="Kyrpides N.C."/>
        </authorList>
    </citation>
    <scope>NUCLEOTIDE SEQUENCE [LARGE SCALE GENOMIC DNA]</scope>
    <source>
        <strain evidence="10 11">A3</strain>
    </source>
</reference>
<evidence type="ECO:0000313" key="11">
    <source>
        <dbReference type="Proteomes" id="UP000294862"/>
    </source>
</evidence>
<evidence type="ECO:0000256" key="4">
    <source>
        <dbReference type="ARBA" id="ARBA00051114"/>
    </source>
</evidence>
<dbReference type="SUPFAM" id="SSF141868">
    <property type="entry name" value="EAL domain-like"/>
    <property type="match status" value="1"/>
</dbReference>
<dbReference type="PROSITE" id="PS50887">
    <property type="entry name" value="GGDEF"/>
    <property type="match status" value="1"/>
</dbReference>
<keyword evidence="5" id="KW-0732">Signal</keyword>
<keyword evidence="3" id="KW-0973">c-di-GMP</keyword>
<gene>
    <name evidence="10" type="ORF">EV148_101410</name>
</gene>
<comment type="caution">
    <text evidence="10">The sequence shown here is derived from an EMBL/GenBank/DDBJ whole genome shotgun (WGS) entry which is preliminary data.</text>
</comment>
<dbReference type="Gene3D" id="3.30.70.270">
    <property type="match status" value="1"/>
</dbReference>
<dbReference type="InterPro" id="IPR015943">
    <property type="entry name" value="WD40/YVTN_repeat-like_dom_sf"/>
</dbReference>
<dbReference type="SMART" id="SM00267">
    <property type="entry name" value="GGDEF"/>
    <property type="match status" value="1"/>
</dbReference>
<dbReference type="InterPro" id="IPR013783">
    <property type="entry name" value="Ig-like_fold"/>
</dbReference>
<dbReference type="InterPro" id="IPR000700">
    <property type="entry name" value="PAS-assoc_C"/>
</dbReference>
<dbReference type="InterPro" id="IPR035919">
    <property type="entry name" value="EAL_sf"/>
</dbReference>
<organism evidence="10 11">
    <name type="scientific">Dokdonella fugitiva</name>
    <dbReference type="NCBI Taxonomy" id="328517"/>
    <lineage>
        <taxon>Bacteria</taxon>
        <taxon>Pseudomonadati</taxon>
        <taxon>Pseudomonadota</taxon>
        <taxon>Gammaproteobacteria</taxon>
        <taxon>Lysobacterales</taxon>
        <taxon>Rhodanobacteraceae</taxon>
        <taxon>Dokdonella</taxon>
    </lineage>
</organism>
<sequence length="1530" mass="169650">MPVSRPRPASSSVRSRPLRRWCGGLVALACAFAAPAHAGTDALRRDFYFQTISTEQGLAQNTVSSFLQDRDGFLWVGTDSGLQQYDGYAFTTFAHSGDDPTSLPEGPISSLVEDGDGTLWIGTLGSGLVRHAPHTSAFERADLGDVANVHTVLADARHGLWIGCDQGIVLLDPRTGRATRRWPVASSDNRGVLFRQFHVDDKGTLWTASSIGLLRLADGDDAPRRVAADAIADARALLSRFDGRLQVGTSDGLYLIDAQGTAQRIWPDSGEHLISAMVEDARHRLWLGVQNAGIALFDPVHGDTQWLRPDPNTPGSLPDAVVTSMRFDRSGLLWLGTHERGISKVDPEGTPFHYIADRDPQRPHTATNYVRAVFEDEAGSLWIGAKDGLKRYLRDGNRFEYYDDVTLHGIRGDLRISDIVVYAFAQADHGHLWIASDHGAGLFDPARRTITFLPQDPTGAHGLADANVRSLLQAADGSLWFGTTRAGIARYEPGTERWTSYQRAAGDGIVGGLSDDRVLALYQDRAGRIWSGNINGLNLVDPQSGSVRVFRSDARDPHSLSANLIRSLHESADGHLWVGTQAGLNRLDALDAHRARFSRWQPRDGLPGATVYAIRDDRLARLWLSTNRGIASFDPQSGTFRAFTLADGLQGMEFNGGAAATLADGQIAFGGVNGLNLFAPQTIVGSRYAAPVVFTAVRVGSQGTPAQSEGGVLTMAAAERVVRFEFAALDFAAPERNRFAYQLEGFDEHWVDAGTRHDATYTNLDPGRYTFKVRASNRDGYWSDRVARAELRVTPPWWDSLAARTLYLVSAAIVAFVIWRAQRQRRREERSHHRDLREREDRLRLALWGSGDDFWDWNMANGTIVVTGSGDLFDGVSRQPIALTREWFREHTHPDDLPALERRLDQHINRVTDTFESEHRVRNRDGTWAWSLTRGKIVERDSDGQPLRMCGTARDVTAERAAEHERRVAHEVIRSMGEAVAVTDLEFRFVTINPAFTRITGWRVEEIAGRSAAILNCARHPVEQYLELREVLNRDGHWRGELWQRRKTGEEFLSWVEISEICDANGKRTHFVSVTSDITDRKRAEQELRYLANYDALTGLPNRTLLSERIAHAIARARRNGRKVAVLFLDLDRFKHVNDSMGHAAGDSMLKAAGARLRHVVREGDSVARVGGDEFTVVIEDIGSSTEAEHVAAKIIAAFEQPLELDNGQEVVISPSIGISLHPDHGQAASDLLKFADTAMYQAKEHGRKTWMVYTEAMDAAARLRATTVAALRKALERNELTLHYQPKLSLLDDRITGVEALLRWRSGDLGDVSPGVFIPIAEETGMIIEIGDWVVEHACAQLAQWRDAGLHDITMSINISVAQLLRGDLIRRLCDVLAEHDIAPNQLELELTESMVMANAEQSITTLRRLKAIGVNLAIDDFGTGYSSLSYLKRLPIDALKIDKEFVGDITTDPDDEAITATVIAMAHSLGLNVVAEGVERVEQVDYLREQDCDEVQGHWLSYPLPADQCLAFLRERAQRRRTALGERG</sequence>
<evidence type="ECO:0000256" key="1">
    <source>
        <dbReference type="ARBA" id="ARBA00001946"/>
    </source>
</evidence>
<dbReference type="Pfam" id="PF07494">
    <property type="entry name" value="Reg_prop"/>
    <property type="match status" value="5"/>
</dbReference>
<dbReference type="FunFam" id="3.20.20.450:FF:000001">
    <property type="entry name" value="Cyclic di-GMP phosphodiesterase yahA"/>
    <property type="match status" value="1"/>
</dbReference>
<feature type="domain" description="PAC" evidence="7">
    <location>
        <begin position="915"/>
        <end position="968"/>
    </location>
</feature>
<dbReference type="SUPFAM" id="SSF63829">
    <property type="entry name" value="Calcium-dependent phosphotriesterase"/>
    <property type="match status" value="4"/>
</dbReference>
<proteinExistence type="predicted"/>
<dbReference type="NCBIfam" id="TIGR00229">
    <property type="entry name" value="sensory_box"/>
    <property type="match status" value="2"/>
</dbReference>
<dbReference type="EMBL" id="SLWQ01000001">
    <property type="protein sequence ID" value="TCO42999.1"/>
    <property type="molecule type" value="Genomic_DNA"/>
</dbReference>
<feature type="domain" description="PAS" evidence="6">
    <location>
        <begin position="965"/>
        <end position="1011"/>
    </location>
</feature>
<feature type="chain" id="PRO_5020679620" description="cyclic-guanylate-specific phosphodiesterase" evidence="5">
    <location>
        <begin position="39"/>
        <end position="1530"/>
    </location>
</feature>
<feature type="domain" description="GGDEF" evidence="9">
    <location>
        <begin position="1122"/>
        <end position="1256"/>
    </location>
</feature>
<dbReference type="PROSITE" id="PS50112">
    <property type="entry name" value="PAS"/>
    <property type="match status" value="1"/>
</dbReference>
<dbReference type="SUPFAM" id="SSF55073">
    <property type="entry name" value="Nucleotide cyclase"/>
    <property type="match status" value="1"/>
</dbReference>
<dbReference type="PROSITE" id="PS50883">
    <property type="entry name" value="EAL"/>
    <property type="match status" value="1"/>
</dbReference>
<dbReference type="NCBIfam" id="TIGR00254">
    <property type="entry name" value="GGDEF"/>
    <property type="match status" value="1"/>
</dbReference>
<dbReference type="GO" id="GO:0071732">
    <property type="term" value="P:cellular response to nitric oxide"/>
    <property type="evidence" value="ECO:0007669"/>
    <property type="project" value="UniProtKB-ARBA"/>
</dbReference>
<dbReference type="Pfam" id="PF07495">
    <property type="entry name" value="Y_Y_Y"/>
    <property type="match status" value="1"/>
</dbReference>
<dbReference type="InterPro" id="IPR043128">
    <property type="entry name" value="Rev_trsase/Diguanyl_cyclase"/>
</dbReference>
<protein>
    <recommendedName>
        <fullName evidence="2">cyclic-guanylate-specific phosphodiesterase</fullName>
        <ecNumber evidence="2">3.1.4.52</ecNumber>
    </recommendedName>
</protein>
<dbReference type="SUPFAM" id="SSF55785">
    <property type="entry name" value="PYP-like sensor domain (PAS domain)"/>
    <property type="match status" value="2"/>
</dbReference>
<dbReference type="InterPro" id="IPR011123">
    <property type="entry name" value="Y_Y_Y"/>
</dbReference>
<accession>A0A4R2IGP2</accession>
<dbReference type="Gene3D" id="2.60.40.10">
    <property type="entry name" value="Immunoglobulins"/>
    <property type="match status" value="1"/>
</dbReference>
<comment type="catalytic activity">
    <reaction evidence="4">
        <text>3',3'-c-di-GMP + H2O = 5'-phosphoguanylyl(3'-&gt;5')guanosine + H(+)</text>
        <dbReference type="Rhea" id="RHEA:24902"/>
        <dbReference type="ChEBI" id="CHEBI:15377"/>
        <dbReference type="ChEBI" id="CHEBI:15378"/>
        <dbReference type="ChEBI" id="CHEBI:58754"/>
        <dbReference type="ChEBI" id="CHEBI:58805"/>
        <dbReference type="EC" id="3.1.4.52"/>
    </reaction>
    <physiologicalReaction direction="left-to-right" evidence="4">
        <dbReference type="Rhea" id="RHEA:24903"/>
    </physiologicalReaction>
</comment>
<dbReference type="Gene3D" id="3.30.450.20">
    <property type="entry name" value="PAS domain"/>
    <property type="match status" value="2"/>
</dbReference>
<dbReference type="Pfam" id="PF08447">
    <property type="entry name" value="PAS_3"/>
    <property type="match status" value="1"/>
</dbReference>
<feature type="signal peptide" evidence="5">
    <location>
        <begin position="1"/>
        <end position="38"/>
    </location>
</feature>
<dbReference type="InterPro" id="IPR035965">
    <property type="entry name" value="PAS-like_dom_sf"/>
</dbReference>
<dbReference type="SMART" id="SM00052">
    <property type="entry name" value="EAL"/>
    <property type="match status" value="1"/>
</dbReference>
<name>A0A4R2IGP2_9GAMM</name>
<dbReference type="InterPro" id="IPR013655">
    <property type="entry name" value="PAS_fold_3"/>
</dbReference>
<evidence type="ECO:0000259" key="7">
    <source>
        <dbReference type="PROSITE" id="PS50113"/>
    </source>
</evidence>
<dbReference type="EC" id="3.1.4.52" evidence="2"/>
<dbReference type="InterPro" id="IPR011110">
    <property type="entry name" value="Reg_prop"/>
</dbReference>
<evidence type="ECO:0000256" key="5">
    <source>
        <dbReference type="SAM" id="SignalP"/>
    </source>
</evidence>
<dbReference type="InterPro" id="IPR052155">
    <property type="entry name" value="Biofilm_reg_signaling"/>
</dbReference>
<dbReference type="CDD" id="cd00130">
    <property type="entry name" value="PAS"/>
    <property type="match status" value="2"/>
</dbReference>
<dbReference type="GO" id="GO:0071111">
    <property type="term" value="F:cyclic-guanylate-specific phosphodiesterase activity"/>
    <property type="evidence" value="ECO:0007669"/>
    <property type="project" value="UniProtKB-EC"/>
</dbReference>
<dbReference type="PROSITE" id="PS50113">
    <property type="entry name" value="PAC"/>
    <property type="match status" value="2"/>
</dbReference>
<comment type="cofactor">
    <cofactor evidence="1">
        <name>Mg(2+)</name>
        <dbReference type="ChEBI" id="CHEBI:18420"/>
    </cofactor>
</comment>